<feature type="region of interest" description="Disordered" evidence="1">
    <location>
        <begin position="481"/>
        <end position="624"/>
    </location>
</feature>
<evidence type="ECO:0000259" key="4">
    <source>
        <dbReference type="PROSITE" id="PS50055"/>
    </source>
</evidence>
<keyword evidence="2" id="KW-0812">Transmembrane</keyword>
<keyword evidence="2" id="KW-1133">Transmembrane helix</keyword>
<feature type="compositionally biased region" description="Basic and acidic residues" evidence="1">
    <location>
        <begin position="984"/>
        <end position="996"/>
    </location>
</feature>
<feature type="region of interest" description="Disordered" evidence="1">
    <location>
        <begin position="43"/>
        <end position="81"/>
    </location>
</feature>
<feature type="compositionally biased region" description="Basic and acidic residues" evidence="1">
    <location>
        <begin position="132"/>
        <end position="154"/>
    </location>
</feature>
<dbReference type="PANTHER" id="PTHR19134">
    <property type="entry name" value="RECEPTOR-TYPE TYROSINE-PROTEIN PHOSPHATASE"/>
    <property type="match status" value="1"/>
</dbReference>
<feature type="compositionally biased region" description="Polar residues" evidence="1">
    <location>
        <begin position="423"/>
        <end position="433"/>
    </location>
</feature>
<feature type="compositionally biased region" description="Polar residues" evidence="1">
    <location>
        <begin position="485"/>
        <end position="494"/>
    </location>
</feature>
<dbReference type="SMART" id="SM00194">
    <property type="entry name" value="PTPc"/>
    <property type="match status" value="1"/>
</dbReference>
<accession>A0A7G3AQU3</accession>
<dbReference type="InterPro" id="IPR029021">
    <property type="entry name" value="Prot-tyrosine_phosphatase-like"/>
</dbReference>
<dbReference type="Pfam" id="PF00102">
    <property type="entry name" value="Y_phosphatase"/>
    <property type="match status" value="1"/>
</dbReference>
<dbReference type="GO" id="GO:0048666">
    <property type="term" value="P:neuron development"/>
    <property type="evidence" value="ECO:0007669"/>
    <property type="project" value="UniProtKB-ARBA"/>
</dbReference>
<feature type="domain" description="Tyrosine-protein phosphatase" evidence="4">
    <location>
        <begin position="803"/>
        <end position="1070"/>
    </location>
</feature>
<feature type="compositionally biased region" description="Polar residues" evidence="1">
    <location>
        <begin position="552"/>
        <end position="581"/>
    </location>
</feature>
<proteinExistence type="predicted"/>
<feature type="compositionally biased region" description="Polar residues" evidence="1">
    <location>
        <begin position="596"/>
        <end position="624"/>
    </location>
</feature>
<dbReference type="VEuPathDB" id="VectorBase:LLONM1_007068"/>
<feature type="compositionally biased region" description="Acidic residues" evidence="1">
    <location>
        <begin position="974"/>
        <end position="983"/>
    </location>
</feature>
<dbReference type="PRINTS" id="PR00700">
    <property type="entry name" value="PRTYPHPHTASE"/>
</dbReference>
<dbReference type="GO" id="GO:0009653">
    <property type="term" value="P:anatomical structure morphogenesis"/>
    <property type="evidence" value="ECO:0007669"/>
    <property type="project" value="UniProtKB-ARBA"/>
</dbReference>
<dbReference type="InterPro" id="IPR050348">
    <property type="entry name" value="Protein-Tyr_Phosphatase"/>
</dbReference>
<feature type="region of interest" description="Disordered" evidence="1">
    <location>
        <begin position="423"/>
        <end position="442"/>
    </location>
</feature>
<dbReference type="AlphaFoldDB" id="A0A7G3AQU3"/>
<dbReference type="SMART" id="SM00404">
    <property type="entry name" value="PTPc_motif"/>
    <property type="match status" value="1"/>
</dbReference>
<feature type="region of interest" description="Disordered" evidence="1">
    <location>
        <begin position="126"/>
        <end position="154"/>
    </location>
</feature>
<feature type="transmembrane region" description="Helical" evidence="2">
    <location>
        <begin position="681"/>
        <end position="704"/>
    </location>
</feature>
<keyword evidence="3" id="KW-0732">Signal</keyword>
<feature type="domain" description="Tyrosine specific protein phosphatases" evidence="5">
    <location>
        <begin position="980"/>
        <end position="1061"/>
    </location>
</feature>
<dbReference type="CDD" id="cd00047">
    <property type="entry name" value="PTPc"/>
    <property type="match status" value="1"/>
</dbReference>
<dbReference type="EMBL" id="GITU01005854">
    <property type="protein sequence ID" value="MBC1174557.1"/>
    <property type="molecule type" value="Transcribed_RNA"/>
</dbReference>
<dbReference type="InterPro" id="IPR003595">
    <property type="entry name" value="Tyr_Pase_cat"/>
</dbReference>
<name>A0A7G3AQU3_LUTLO</name>
<dbReference type="Gene3D" id="3.90.190.10">
    <property type="entry name" value="Protein tyrosine phosphatase superfamily"/>
    <property type="match status" value="1"/>
</dbReference>
<dbReference type="InterPro" id="IPR000387">
    <property type="entry name" value="Tyr_Pase_dom"/>
</dbReference>
<evidence type="ECO:0000313" key="6">
    <source>
        <dbReference type="EMBL" id="MBC1174557.1"/>
    </source>
</evidence>
<feature type="region of interest" description="Disordered" evidence="1">
    <location>
        <begin position="971"/>
        <end position="1010"/>
    </location>
</feature>
<evidence type="ECO:0000256" key="2">
    <source>
        <dbReference type="SAM" id="Phobius"/>
    </source>
</evidence>
<dbReference type="SUPFAM" id="SSF52799">
    <property type="entry name" value="(Phosphotyrosine protein) phosphatases II"/>
    <property type="match status" value="1"/>
</dbReference>
<reference evidence="6" key="1">
    <citation type="journal article" date="2020" name="BMC">
        <title>Leishmania infection induces a limited differential gene expression in the sand fly midgut.</title>
        <authorList>
            <person name="Coutinho-Abreu I.V."/>
            <person name="Serafim T.D."/>
            <person name="Meneses C."/>
            <person name="Kamhawi S."/>
            <person name="Oliveira F."/>
            <person name="Valenzuela J.G."/>
        </authorList>
    </citation>
    <scope>NUCLEOTIDE SEQUENCE</scope>
    <source>
        <strain evidence="6">Jacobina</strain>
        <tissue evidence="6">Midgut</tissue>
    </source>
</reference>
<evidence type="ECO:0000256" key="3">
    <source>
        <dbReference type="SAM" id="SignalP"/>
    </source>
</evidence>
<feature type="signal peptide" evidence="3">
    <location>
        <begin position="1"/>
        <end position="31"/>
    </location>
</feature>
<protein>
    <submittedName>
        <fullName evidence="6">Putative mucin-5ac</fullName>
    </submittedName>
</protein>
<dbReference type="FunFam" id="3.90.190.10:FF:000098">
    <property type="entry name" value="Protein-tryrosine phosphatase"/>
    <property type="match status" value="1"/>
</dbReference>
<feature type="chain" id="PRO_5028851792" evidence="3">
    <location>
        <begin position="32"/>
        <end position="1081"/>
    </location>
</feature>
<dbReference type="InterPro" id="IPR000242">
    <property type="entry name" value="PTP_cat"/>
</dbReference>
<dbReference type="PROSITE" id="PS50056">
    <property type="entry name" value="TYR_PHOSPHATASE_2"/>
    <property type="match status" value="1"/>
</dbReference>
<sequence length="1081" mass="118407">MIHRNRRRSNCAPLWISLFAFIHMVALLASGATIKREIVPPVTTTEAPPNASDAARGAINSNSTNDAISPEDAPEAATASKVDAPLSGGELENVEIVNGSATEALPNTTDKPFVFDLSRYTSPYGENTISPTKRETLDGLDGDKSEMKSSDGDEKDYEKMFGEMELTTPSSPEFDELHKMYRTDKVDVGGHDVSDEESVAATTENNYLAANLVLGVTEANNNGSSEKNSSLYYNNGEIETKNYDISTNELKKNDANATKDGEKRAKYLRPTTQHRAAIISAEGHDVAPTEESDMNLNIPNTAEVWALAGMKSVEHMKSKFNQFANKTSESLTDANGVNTTSATKLLADWTEIMKNNEFSNNSAVLSGDLEGKMAKNGSETTPEQLAGENNVISVLMTTQQPESPARETPENVIERRVMSTVEATTTAKESPSETMGDLEKLPSVLNDDLLERRESVGSEMSESTPSTGSTIDETTTELAATTAESDNSATTTALYSEDGNTDAEYVTNDITNPMTTAAASTVDDHDASTPERLSSEEPKRTTKALPNEDSHTTISNALPTASPTEQSDINQSTAEDTTASDSVDGETTKAIEVTTDKGTVTTESSTEQNEQIKSTADSTDLNNNVPYLPFPTSNRNIGFTSDEPLFDSTASIEQKLTTIAPTATAQDGDAAPEEETDVNTIIAATVSVIVVIGVIILVGFLYVLRKRQKQLTYGQRCRPVGLDAYSLDNVSVYNSVRRKGNNLRLSKRSYGNSAFEDPGLRCNLLTILALDTFVQDKDKIYEEFKEIPLVTARVDEVPQGCEDKNRYANVVPLPETRVHLKQLNGDEKTEYINANFVKGPKDPSNYYIACQAPMDNTIIDFWRMIWEQSSRVIIMATDLTENGIEKCAEYLPPSSVLDCNRIFGDYHVTLKNREVKDKYAVSTIHLKNASTKTWREIMHFWYQWPESGMPTDESSVIAMLLEARTYLKSPLPEQSEDTASDAVEEVKSNGDVDKSKSLQRTTQGPLTVHCSPGTGRTGTLIACDIALRTLEAPARSVDLPQIVYYVRRGRASAIRTQDQYEFIYRVANAYATKLTSPAQEN</sequence>
<evidence type="ECO:0000256" key="1">
    <source>
        <dbReference type="SAM" id="MobiDB-lite"/>
    </source>
</evidence>
<evidence type="ECO:0000259" key="5">
    <source>
        <dbReference type="PROSITE" id="PS50056"/>
    </source>
</evidence>
<dbReference type="GO" id="GO:0004725">
    <property type="term" value="F:protein tyrosine phosphatase activity"/>
    <property type="evidence" value="ECO:0007669"/>
    <property type="project" value="InterPro"/>
</dbReference>
<organism evidence="6">
    <name type="scientific">Lutzomyia longipalpis</name>
    <name type="common">Sand fly</name>
    <dbReference type="NCBI Taxonomy" id="7200"/>
    <lineage>
        <taxon>Eukaryota</taxon>
        <taxon>Metazoa</taxon>
        <taxon>Ecdysozoa</taxon>
        <taxon>Arthropoda</taxon>
        <taxon>Hexapoda</taxon>
        <taxon>Insecta</taxon>
        <taxon>Pterygota</taxon>
        <taxon>Neoptera</taxon>
        <taxon>Endopterygota</taxon>
        <taxon>Diptera</taxon>
        <taxon>Nematocera</taxon>
        <taxon>Psychodoidea</taxon>
        <taxon>Psychodidae</taxon>
        <taxon>Lutzomyia</taxon>
        <taxon>Lutzomyia</taxon>
    </lineage>
</organism>
<dbReference type="PROSITE" id="PS50055">
    <property type="entry name" value="TYR_PHOSPHATASE_PTP"/>
    <property type="match status" value="1"/>
</dbReference>
<dbReference type="PROSITE" id="PS00383">
    <property type="entry name" value="TYR_PHOSPHATASE_1"/>
    <property type="match status" value="1"/>
</dbReference>
<feature type="compositionally biased region" description="Basic and acidic residues" evidence="1">
    <location>
        <begin position="522"/>
        <end position="551"/>
    </location>
</feature>
<dbReference type="InterPro" id="IPR016130">
    <property type="entry name" value="Tyr_Pase_AS"/>
</dbReference>
<keyword evidence="2" id="KW-0472">Membrane</keyword>
<feature type="compositionally biased region" description="Polar residues" evidence="1">
    <location>
        <begin position="508"/>
        <end position="519"/>
    </location>
</feature>
<dbReference type="PANTHER" id="PTHR19134:SF544">
    <property type="entry name" value="IP14232P"/>
    <property type="match status" value="1"/>
</dbReference>